<dbReference type="EC" id="3.5.1.-" evidence="1"/>
<dbReference type="SUPFAM" id="SSF56235">
    <property type="entry name" value="N-terminal nucleophile aminohydrolases (Ntn hydrolases)"/>
    <property type="match status" value="1"/>
</dbReference>
<protein>
    <submittedName>
        <fullName evidence="1">Peptidase S45, penicillin amidase</fullName>
        <ecNumber evidence="1">3.5.1.-</ecNumber>
    </submittedName>
</protein>
<keyword evidence="1" id="KW-0378">Hydrolase</keyword>
<dbReference type="InterPro" id="IPR029055">
    <property type="entry name" value="Ntn_hydrolases_N"/>
</dbReference>
<accession>T1C8B1</accession>
<organism evidence="1">
    <name type="scientific">mine drainage metagenome</name>
    <dbReference type="NCBI Taxonomy" id="410659"/>
    <lineage>
        <taxon>unclassified sequences</taxon>
        <taxon>metagenomes</taxon>
        <taxon>ecological metagenomes</taxon>
    </lineage>
</organism>
<feature type="non-terminal residue" evidence="1">
    <location>
        <position position="1"/>
    </location>
</feature>
<sequence length="80" mass="9022">TVSVGYTPRILEYPLPYVTDGSSLRTIDGPGKGIFLGVFPGGPSENILSYWFANQLPYWLNHDYYNMYGLQAEVRITYAP</sequence>
<proteinExistence type="predicted"/>
<dbReference type="Pfam" id="PF01804">
    <property type="entry name" value="Penicil_amidase"/>
    <property type="match status" value="1"/>
</dbReference>
<comment type="caution">
    <text evidence="1">The sequence shown here is derived from an EMBL/GenBank/DDBJ whole genome shotgun (WGS) entry which is preliminary data.</text>
</comment>
<dbReference type="GO" id="GO:0016787">
    <property type="term" value="F:hydrolase activity"/>
    <property type="evidence" value="ECO:0007669"/>
    <property type="project" value="UniProtKB-KW"/>
</dbReference>
<gene>
    <name evidence="1" type="ORF">B1A_02280</name>
</gene>
<reference evidence="1" key="2">
    <citation type="journal article" date="2014" name="ISME J.">
        <title>Microbial stratification in low pH oxic and suboxic macroscopic growths along an acid mine drainage.</title>
        <authorList>
            <person name="Mendez-Garcia C."/>
            <person name="Mesa V."/>
            <person name="Sprenger R.R."/>
            <person name="Richter M."/>
            <person name="Diez M.S."/>
            <person name="Solano J."/>
            <person name="Bargiela R."/>
            <person name="Golyshina O.V."/>
            <person name="Manteca A."/>
            <person name="Ramos J.L."/>
            <person name="Gallego J.R."/>
            <person name="Llorente I."/>
            <person name="Martins Dos Santos V.A."/>
            <person name="Jensen O.N."/>
            <person name="Pelaez A.I."/>
            <person name="Sanchez J."/>
            <person name="Ferrer M."/>
        </authorList>
    </citation>
    <scope>NUCLEOTIDE SEQUENCE</scope>
</reference>
<name>T1C8B1_9ZZZZ</name>
<evidence type="ECO:0000313" key="1">
    <source>
        <dbReference type="EMBL" id="EQD78387.1"/>
    </source>
</evidence>
<dbReference type="GO" id="GO:0017000">
    <property type="term" value="P:antibiotic biosynthetic process"/>
    <property type="evidence" value="ECO:0007669"/>
    <property type="project" value="InterPro"/>
</dbReference>
<reference evidence="1" key="1">
    <citation type="submission" date="2013-08" db="EMBL/GenBank/DDBJ databases">
        <authorList>
            <person name="Mendez C."/>
            <person name="Richter M."/>
            <person name="Ferrer M."/>
            <person name="Sanchez J."/>
        </authorList>
    </citation>
    <scope>NUCLEOTIDE SEQUENCE</scope>
</reference>
<dbReference type="AlphaFoldDB" id="T1C8B1"/>
<dbReference type="EMBL" id="AUZX01001703">
    <property type="protein sequence ID" value="EQD78387.1"/>
    <property type="molecule type" value="Genomic_DNA"/>
</dbReference>
<dbReference type="InterPro" id="IPR002692">
    <property type="entry name" value="S45"/>
</dbReference>